<evidence type="ECO:0000313" key="3">
    <source>
        <dbReference type="Proteomes" id="UP000243975"/>
    </source>
</evidence>
<feature type="region of interest" description="Disordered" evidence="1">
    <location>
        <begin position="67"/>
        <end position="127"/>
    </location>
</feature>
<dbReference type="Gramene" id="KVD98164">
    <property type="protein sequence ID" value="KVD98164"/>
    <property type="gene ID" value="Ccrd_024138"/>
</dbReference>
<feature type="non-terminal residue" evidence="2">
    <location>
        <position position="127"/>
    </location>
</feature>
<evidence type="ECO:0008006" key="4">
    <source>
        <dbReference type="Google" id="ProtNLM"/>
    </source>
</evidence>
<dbReference type="Proteomes" id="UP000243975">
    <property type="component" value="Unassembled WGS sequence"/>
</dbReference>
<comment type="caution">
    <text evidence="2">The sequence shown here is derived from an EMBL/GenBank/DDBJ whole genome shotgun (WGS) entry which is preliminary data.</text>
</comment>
<protein>
    <recommendedName>
        <fullName evidence="4">Glycine rich protein</fullName>
    </recommendedName>
</protein>
<proteinExistence type="predicted"/>
<accession>A0A103D5E1</accession>
<evidence type="ECO:0000313" key="2">
    <source>
        <dbReference type="EMBL" id="KVD98164.1"/>
    </source>
</evidence>
<dbReference type="AlphaFoldDB" id="A0A103D5E1"/>
<sequence length="127" mass="12332">MKSPRSDDACMHAGNSTQMETLSKRCLLIVAIFLIVFQRTTTITQGSRLLLEKKAVHAEHNWIVVKGEGGDGMGPVTGGHEDTGNDGGGGGYGEGPGGGGDGGYGGGPGGGGDGGYGGGPGGGGDGG</sequence>
<evidence type="ECO:0000256" key="1">
    <source>
        <dbReference type="SAM" id="MobiDB-lite"/>
    </source>
</evidence>
<gene>
    <name evidence="2" type="ORF">Ccrd_024138</name>
</gene>
<dbReference type="EMBL" id="LEKV01011642">
    <property type="protein sequence ID" value="KVD98164.1"/>
    <property type="molecule type" value="Genomic_DNA"/>
</dbReference>
<keyword evidence="3" id="KW-1185">Reference proteome</keyword>
<feature type="compositionally biased region" description="Gly residues" evidence="1">
    <location>
        <begin position="85"/>
        <end position="127"/>
    </location>
</feature>
<organism evidence="2 3">
    <name type="scientific">Cynara cardunculus var. scolymus</name>
    <name type="common">Globe artichoke</name>
    <name type="synonym">Cynara scolymus</name>
    <dbReference type="NCBI Taxonomy" id="59895"/>
    <lineage>
        <taxon>Eukaryota</taxon>
        <taxon>Viridiplantae</taxon>
        <taxon>Streptophyta</taxon>
        <taxon>Embryophyta</taxon>
        <taxon>Tracheophyta</taxon>
        <taxon>Spermatophyta</taxon>
        <taxon>Magnoliopsida</taxon>
        <taxon>eudicotyledons</taxon>
        <taxon>Gunneridae</taxon>
        <taxon>Pentapetalae</taxon>
        <taxon>asterids</taxon>
        <taxon>campanulids</taxon>
        <taxon>Asterales</taxon>
        <taxon>Asteraceae</taxon>
        <taxon>Carduoideae</taxon>
        <taxon>Cardueae</taxon>
        <taxon>Carduinae</taxon>
        <taxon>Cynara</taxon>
    </lineage>
</organism>
<name>A0A103D5E1_CYNCS</name>
<reference evidence="2 3" key="1">
    <citation type="journal article" date="2016" name="Sci. Rep.">
        <title>The genome sequence of the outbreeding globe artichoke constructed de novo incorporating a phase-aware low-pass sequencing strategy of F1 progeny.</title>
        <authorList>
            <person name="Scaglione D."/>
            <person name="Reyes-Chin-Wo S."/>
            <person name="Acquadro A."/>
            <person name="Froenicke L."/>
            <person name="Portis E."/>
            <person name="Beitel C."/>
            <person name="Tirone M."/>
            <person name="Mauro R."/>
            <person name="Lo Monaco A."/>
            <person name="Mauromicale G."/>
            <person name="Faccioli P."/>
            <person name="Cattivelli L."/>
            <person name="Rieseberg L."/>
            <person name="Michelmore R."/>
            <person name="Lanteri S."/>
        </authorList>
    </citation>
    <scope>NUCLEOTIDE SEQUENCE [LARGE SCALE GENOMIC DNA]</scope>
    <source>
        <strain evidence="2">2C</strain>
    </source>
</reference>